<reference evidence="1 2" key="1">
    <citation type="submission" date="2019-02" db="EMBL/GenBank/DDBJ databases">
        <title>Arcanobacterium bovis sp. nov., isolated from the milk of a cow with mastitis.</title>
        <authorList>
            <person name="Sammra O."/>
            <person name="Foster G."/>
            <person name="Hassan A."/>
            <person name="Alssahen M."/>
            <person name="Laemmler C."/>
            <person name="Borowiak M."/>
            <person name="Malorny B."/>
            <person name="Abdulmawjood A."/>
        </authorList>
    </citation>
    <scope>NUCLEOTIDE SEQUENCE [LARGE SCALE GENOMIC DNA]</scope>
    <source>
        <strain evidence="1 2">C605018/01/1</strain>
    </source>
</reference>
<dbReference type="NCBIfam" id="TIGR01484">
    <property type="entry name" value="HAD-SF-IIB"/>
    <property type="match status" value="1"/>
</dbReference>
<dbReference type="SFLD" id="SFLDG01140">
    <property type="entry name" value="C2.B:_Phosphomannomutase_and_P"/>
    <property type="match status" value="1"/>
</dbReference>
<organism evidence="1 2">
    <name type="scientific">Arcanobacterium bovis</name>
    <dbReference type="NCBI Taxonomy" id="2529275"/>
    <lineage>
        <taxon>Bacteria</taxon>
        <taxon>Bacillati</taxon>
        <taxon>Actinomycetota</taxon>
        <taxon>Actinomycetes</taxon>
        <taxon>Actinomycetales</taxon>
        <taxon>Actinomycetaceae</taxon>
        <taxon>Arcanobacterium</taxon>
    </lineage>
</organism>
<dbReference type="Pfam" id="PF08282">
    <property type="entry name" value="Hydrolase_3"/>
    <property type="match status" value="1"/>
</dbReference>
<proteinExistence type="predicted"/>
<dbReference type="SUPFAM" id="SSF56784">
    <property type="entry name" value="HAD-like"/>
    <property type="match status" value="1"/>
</dbReference>
<dbReference type="AlphaFoldDB" id="A0A4V6MYS9"/>
<dbReference type="InterPro" id="IPR023214">
    <property type="entry name" value="HAD_sf"/>
</dbReference>
<dbReference type="PANTHER" id="PTHR10000:SF8">
    <property type="entry name" value="HAD SUPERFAMILY HYDROLASE-LIKE, TYPE 3"/>
    <property type="match status" value="1"/>
</dbReference>
<dbReference type="GO" id="GO:0016791">
    <property type="term" value="F:phosphatase activity"/>
    <property type="evidence" value="ECO:0007669"/>
    <property type="project" value="TreeGrafter"/>
</dbReference>
<dbReference type="Gene3D" id="3.40.50.1000">
    <property type="entry name" value="HAD superfamily/HAD-like"/>
    <property type="match status" value="1"/>
</dbReference>
<dbReference type="InterPro" id="IPR006379">
    <property type="entry name" value="HAD-SF_hydro_IIB"/>
</dbReference>
<evidence type="ECO:0000313" key="2">
    <source>
        <dbReference type="Proteomes" id="UP000293036"/>
    </source>
</evidence>
<dbReference type="SFLD" id="SFLDS00003">
    <property type="entry name" value="Haloacid_Dehalogenase"/>
    <property type="match status" value="1"/>
</dbReference>
<protein>
    <submittedName>
        <fullName evidence="1">HAD family hydrolase</fullName>
    </submittedName>
</protein>
<keyword evidence="1" id="KW-0378">Hydrolase</keyword>
<evidence type="ECO:0000313" key="1">
    <source>
        <dbReference type="EMBL" id="TBW21468.1"/>
    </source>
</evidence>
<dbReference type="PANTHER" id="PTHR10000">
    <property type="entry name" value="PHOSPHOSERINE PHOSPHATASE"/>
    <property type="match status" value="1"/>
</dbReference>
<dbReference type="InterPro" id="IPR036412">
    <property type="entry name" value="HAD-like_sf"/>
</dbReference>
<dbReference type="GO" id="GO:0005829">
    <property type="term" value="C:cytosol"/>
    <property type="evidence" value="ECO:0007669"/>
    <property type="project" value="TreeGrafter"/>
</dbReference>
<name>A0A4V6MYS9_9ACTO</name>
<dbReference type="InterPro" id="IPR000150">
    <property type="entry name" value="Cof"/>
</dbReference>
<dbReference type="NCBIfam" id="TIGR00099">
    <property type="entry name" value="Cof-subfamily"/>
    <property type="match status" value="1"/>
</dbReference>
<dbReference type="GO" id="GO:0000287">
    <property type="term" value="F:magnesium ion binding"/>
    <property type="evidence" value="ECO:0007669"/>
    <property type="project" value="TreeGrafter"/>
</dbReference>
<dbReference type="Gene3D" id="3.30.1240.10">
    <property type="match status" value="1"/>
</dbReference>
<dbReference type="EMBL" id="SJDT01000004">
    <property type="protein sequence ID" value="TBW21468.1"/>
    <property type="molecule type" value="Genomic_DNA"/>
</dbReference>
<dbReference type="RefSeq" id="WP_131281259.1">
    <property type="nucleotide sequence ID" value="NZ_JBHSLR010000006.1"/>
</dbReference>
<sequence length="296" mass="32572">MNTFPSDAQSINESQLRNLARQMGKLDAMAFDVDGTIADGESYVSDRTIAALRALSERGIEIIIVTGRLWDSAAEIMRRAGHDGIAIGSNGAIIGHSSTGEIFHSQPLTADESRTIIEIGKKYDLITTIFSEDSIYVEQLDMSSDFLKGAHQNLPIKVQDFSTIEPHHIFKMMFGHMDASYLDEISPEILKHCPSAQRSIDNFFDIASLSEGKGKAMRIVAEKTGISLDRVAGFGDGGNDVEWLEIIGWPVAMGNARAEVKDISRACIGHHADDAVAQFLEIYVDEFDREFADEQS</sequence>
<keyword evidence="2" id="KW-1185">Reference proteome</keyword>
<dbReference type="OrthoDB" id="3180855at2"/>
<gene>
    <name evidence="1" type="ORF">EZJ44_05855</name>
</gene>
<comment type="caution">
    <text evidence="1">The sequence shown here is derived from an EMBL/GenBank/DDBJ whole genome shotgun (WGS) entry which is preliminary data.</text>
</comment>
<accession>A0A4V6MYS9</accession>
<dbReference type="Proteomes" id="UP000293036">
    <property type="component" value="Unassembled WGS sequence"/>
</dbReference>